<dbReference type="KEGG" id="kal:KALB_54"/>
<comment type="similarity">
    <text evidence="1 3">Belongs to the short-chain dehydrogenases/reductases (SDR) family.</text>
</comment>
<dbReference type="PANTHER" id="PTHR43658:SF8">
    <property type="entry name" value="17-BETA-HYDROXYSTEROID DEHYDROGENASE 14-RELATED"/>
    <property type="match status" value="1"/>
</dbReference>
<dbReference type="EC" id="1.1.1.35" evidence="5"/>
<dbReference type="AlphaFoldDB" id="W5VYP4"/>
<name>W5VYP4_9PSEU</name>
<organism evidence="5 6">
    <name type="scientific">Kutzneria albida DSM 43870</name>
    <dbReference type="NCBI Taxonomy" id="1449976"/>
    <lineage>
        <taxon>Bacteria</taxon>
        <taxon>Bacillati</taxon>
        <taxon>Actinomycetota</taxon>
        <taxon>Actinomycetes</taxon>
        <taxon>Pseudonocardiales</taxon>
        <taxon>Pseudonocardiaceae</taxon>
        <taxon>Kutzneria</taxon>
    </lineage>
</organism>
<sequence length="252" mass="25546">MQISDNAAIVTGGASGLGGATARALAARGAKVFALDLPKSIENAETVEGVTYLAADVTSGEQVQAAVDTVTAGDAPLRIVVNCAGVGTAGRVVGKTGPHDLDVFRKVIEVNLIGTFNVLRLTAAAIAKTPELEGGQRGVVVNTASVAAYDGQIGQAAYASSKGGVVGLTLPAARDLSGSGIRVMTIAPGIIDTPMLAGVTEEFRAGLASGVPFPKRLGLPAEYAQLAVAIVEHDYLNGEVIRMDGALRMAPR</sequence>
<evidence type="ECO:0000259" key="4">
    <source>
        <dbReference type="SMART" id="SM00822"/>
    </source>
</evidence>
<dbReference type="PANTHER" id="PTHR43658">
    <property type="entry name" value="SHORT-CHAIN DEHYDROGENASE/REDUCTASE"/>
    <property type="match status" value="1"/>
</dbReference>
<evidence type="ECO:0000256" key="2">
    <source>
        <dbReference type="ARBA" id="ARBA00023002"/>
    </source>
</evidence>
<dbReference type="InterPro" id="IPR020904">
    <property type="entry name" value="Sc_DH/Rdtase_CS"/>
</dbReference>
<reference evidence="5 6" key="1">
    <citation type="journal article" date="2014" name="BMC Genomics">
        <title>Complete genome sequence of producer of the glycopeptide antibiotic Aculeximycin Kutzneria albida DSM 43870T, a representative of minor genus of Pseudonocardiaceae.</title>
        <authorList>
            <person name="Rebets Y."/>
            <person name="Tokovenko B."/>
            <person name="Lushchyk I."/>
            <person name="Ruckert C."/>
            <person name="Zaburannyi N."/>
            <person name="Bechthold A."/>
            <person name="Kalinowski J."/>
            <person name="Luzhetskyy A."/>
        </authorList>
    </citation>
    <scope>NUCLEOTIDE SEQUENCE [LARGE SCALE GENOMIC DNA]</scope>
    <source>
        <strain evidence="5">DSM 43870</strain>
    </source>
</reference>
<dbReference type="Gene3D" id="3.40.50.720">
    <property type="entry name" value="NAD(P)-binding Rossmann-like Domain"/>
    <property type="match status" value="1"/>
</dbReference>
<dbReference type="InterPro" id="IPR036291">
    <property type="entry name" value="NAD(P)-bd_dom_sf"/>
</dbReference>
<accession>W5VYP4</accession>
<dbReference type="PATRIC" id="fig|1449976.3.peg.56"/>
<proteinExistence type="inferred from homology"/>
<dbReference type="PRINTS" id="PR00081">
    <property type="entry name" value="GDHRDH"/>
</dbReference>
<dbReference type="HOGENOM" id="CLU_010194_42_0_11"/>
<dbReference type="Pfam" id="PF00106">
    <property type="entry name" value="adh_short"/>
    <property type="match status" value="1"/>
</dbReference>
<dbReference type="InterPro" id="IPR057326">
    <property type="entry name" value="KR_dom"/>
</dbReference>
<evidence type="ECO:0000256" key="3">
    <source>
        <dbReference type="RuleBase" id="RU000363"/>
    </source>
</evidence>
<dbReference type="OrthoDB" id="9795647at2"/>
<dbReference type="PRINTS" id="PR00080">
    <property type="entry name" value="SDRFAMILY"/>
</dbReference>
<dbReference type="SMART" id="SM00822">
    <property type="entry name" value="PKS_KR"/>
    <property type="match status" value="1"/>
</dbReference>
<dbReference type="Proteomes" id="UP000019225">
    <property type="component" value="Chromosome"/>
</dbReference>
<dbReference type="RefSeq" id="WP_025353722.1">
    <property type="nucleotide sequence ID" value="NZ_CP007155.1"/>
</dbReference>
<dbReference type="SUPFAM" id="SSF51735">
    <property type="entry name" value="NAD(P)-binding Rossmann-fold domains"/>
    <property type="match status" value="1"/>
</dbReference>
<gene>
    <name evidence="5" type="ORF">KALB_54</name>
</gene>
<evidence type="ECO:0000313" key="5">
    <source>
        <dbReference type="EMBL" id="AHH93431.1"/>
    </source>
</evidence>
<protein>
    <submittedName>
        <fullName evidence="5">3-hydroxyacyl-CoA dehydrogenase type-2</fullName>
        <ecNumber evidence="5">1.1.1.35</ecNumber>
    </submittedName>
</protein>
<dbReference type="InterPro" id="IPR002347">
    <property type="entry name" value="SDR_fam"/>
</dbReference>
<dbReference type="GO" id="GO:0003857">
    <property type="term" value="F:(3S)-3-hydroxyacyl-CoA dehydrogenase (NAD+) activity"/>
    <property type="evidence" value="ECO:0007669"/>
    <property type="project" value="UniProtKB-EC"/>
</dbReference>
<feature type="domain" description="Ketoreductase" evidence="4">
    <location>
        <begin position="6"/>
        <end position="193"/>
    </location>
</feature>
<evidence type="ECO:0000256" key="1">
    <source>
        <dbReference type="ARBA" id="ARBA00006484"/>
    </source>
</evidence>
<dbReference type="EMBL" id="CP007155">
    <property type="protein sequence ID" value="AHH93431.1"/>
    <property type="molecule type" value="Genomic_DNA"/>
</dbReference>
<keyword evidence="6" id="KW-1185">Reference proteome</keyword>
<keyword evidence="2 5" id="KW-0560">Oxidoreductase</keyword>
<dbReference type="STRING" id="1449976.KALB_54"/>
<dbReference type="eggNOG" id="COG1028">
    <property type="taxonomic scope" value="Bacteria"/>
</dbReference>
<evidence type="ECO:0000313" key="6">
    <source>
        <dbReference type="Proteomes" id="UP000019225"/>
    </source>
</evidence>
<dbReference type="PROSITE" id="PS00061">
    <property type="entry name" value="ADH_SHORT"/>
    <property type="match status" value="1"/>
</dbReference>